<dbReference type="Proteomes" id="UP000609874">
    <property type="component" value="Unassembled WGS sequence"/>
</dbReference>
<gene>
    <name evidence="3" type="ORF">H9639_14690</name>
</gene>
<dbReference type="PANTHER" id="PTHR43476:SF3">
    <property type="entry name" value="FAD-BINDING MONOOXYGENASE"/>
    <property type="match status" value="1"/>
</dbReference>
<dbReference type="Pfam" id="PF01494">
    <property type="entry name" value="FAD_binding_3"/>
    <property type="match status" value="2"/>
</dbReference>
<protein>
    <submittedName>
        <fullName evidence="3">FAD-dependent monooxygenase</fullName>
    </submittedName>
</protein>
<accession>A0ABR8UVG4</accession>
<dbReference type="PANTHER" id="PTHR43476">
    <property type="entry name" value="3-(3-HYDROXY-PHENYL)PROPIONATE/3-HYDROXYCINNAMIC ACID HYDROXYLASE"/>
    <property type="match status" value="1"/>
</dbReference>
<evidence type="ECO:0000313" key="4">
    <source>
        <dbReference type="Proteomes" id="UP000609874"/>
    </source>
</evidence>
<dbReference type="Gene3D" id="3.30.70.2450">
    <property type="match status" value="1"/>
</dbReference>
<dbReference type="Gene3D" id="3.50.50.60">
    <property type="entry name" value="FAD/NAD(P)-binding domain"/>
    <property type="match status" value="1"/>
</dbReference>
<proteinExistence type="predicted"/>
<feature type="domain" description="FAD-binding" evidence="2">
    <location>
        <begin position="40"/>
        <end position="175"/>
    </location>
</feature>
<dbReference type="SUPFAM" id="SSF51905">
    <property type="entry name" value="FAD/NAD(P)-binding domain"/>
    <property type="match status" value="1"/>
</dbReference>
<organism evidence="3 4">
    <name type="scientific">Arthrobacter gallicola</name>
    <dbReference type="NCBI Taxonomy" id="2762225"/>
    <lineage>
        <taxon>Bacteria</taxon>
        <taxon>Bacillati</taxon>
        <taxon>Actinomycetota</taxon>
        <taxon>Actinomycetes</taxon>
        <taxon>Micrococcales</taxon>
        <taxon>Micrococcaceae</taxon>
        <taxon>Arthrobacter</taxon>
    </lineage>
</organism>
<dbReference type="PROSITE" id="PS00141">
    <property type="entry name" value="ASP_PROTEASE"/>
    <property type="match status" value="1"/>
</dbReference>
<dbReference type="InterPro" id="IPR002938">
    <property type="entry name" value="FAD-bd"/>
</dbReference>
<keyword evidence="3" id="KW-0503">Monooxygenase</keyword>
<dbReference type="GO" id="GO:0004497">
    <property type="term" value="F:monooxygenase activity"/>
    <property type="evidence" value="ECO:0007669"/>
    <property type="project" value="UniProtKB-KW"/>
</dbReference>
<dbReference type="InterPro" id="IPR050631">
    <property type="entry name" value="PheA/TfdB_FAD_monoxygenase"/>
</dbReference>
<feature type="domain" description="FAD-binding" evidence="2">
    <location>
        <begin position="204"/>
        <end position="403"/>
    </location>
</feature>
<name>A0ABR8UVG4_9MICC</name>
<keyword evidence="4" id="KW-1185">Reference proteome</keyword>
<sequence length="451" mass="46953">MGSPAAAALAEPAPTSAGPVTGAVLGPAPGAGAGAGEVLEVDVAIVGGGPVGLALAILLVQEGVRVTVLERRTERSSHSRAIGIHPPGLVALQGTGVTGQLTAEGVQIRRGAARTRDRSLVSIRFSRTSTPYPYVLALPQERTETILEERLQSLDPTVLQRGRTVTGLVDTGASVLLAGSRRASVRGAEPASSRLASALGAETGSPDDVRADAVAGEDAGFAVHAAFAVAADGARSPVRSMLGAAVTERTLRDHYLMGDFPDTTGDGPTGVLYLEPEGIVESFPLPGGKRRWVAHTRSLRTDADAKALASMVRERTGQQPSAAGNSMLSAFSVRTALPRQLVHGRTILAGDAAHEVSPIGGQGLTLGWLDAAELAPLLAAGVRGENVQAQLVQFDRRRRRAARIASAQARLNMALGRPLPARLMRVRNTALSILFRAQPVSDLVARRFTMQ</sequence>
<evidence type="ECO:0000313" key="3">
    <source>
        <dbReference type="EMBL" id="MBD7996545.1"/>
    </source>
</evidence>
<dbReference type="InterPro" id="IPR036188">
    <property type="entry name" value="FAD/NAD-bd_sf"/>
</dbReference>
<dbReference type="InterPro" id="IPR001969">
    <property type="entry name" value="Aspartic_peptidase_AS"/>
</dbReference>
<dbReference type="EMBL" id="JACSQD010000007">
    <property type="protein sequence ID" value="MBD7996545.1"/>
    <property type="molecule type" value="Genomic_DNA"/>
</dbReference>
<reference evidence="3 4" key="1">
    <citation type="submission" date="2020-08" db="EMBL/GenBank/DDBJ databases">
        <title>A Genomic Blueprint of the Chicken Gut Microbiome.</title>
        <authorList>
            <person name="Gilroy R."/>
            <person name="Ravi A."/>
            <person name="Getino M."/>
            <person name="Pursley I."/>
            <person name="Horton D.L."/>
            <person name="Alikhan N.-F."/>
            <person name="Baker D."/>
            <person name="Gharbi K."/>
            <person name="Hall N."/>
            <person name="Watson M."/>
            <person name="Adriaenssens E.M."/>
            <person name="Foster-Nyarko E."/>
            <person name="Jarju S."/>
            <person name="Secka A."/>
            <person name="Antonio M."/>
            <person name="Oren A."/>
            <person name="Chaudhuri R."/>
            <person name="La Ragione R.M."/>
            <person name="Hildebrand F."/>
            <person name="Pallen M.J."/>
        </authorList>
    </citation>
    <scope>NUCLEOTIDE SEQUENCE [LARGE SCALE GENOMIC DNA]</scope>
    <source>
        <strain evidence="3 4">Sa2CUA1</strain>
    </source>
</reference>
<keyword evidence="1" id="KW-0560">Oxidoreductase</keyword>
<evidence type="ECO:0000259" key="2">
    <source>
        <dbReference type="Pfam" id="PF01494"/>
    </source>
</evidence>
<evidence type="ECO:0000256" key="1">
    <source>
        <dbReference type="ARBA" id="ARBA00023002"/>
    </source>
</evidence>
<dbReference type="PRINTS" id="PR00420">
    <property type="entry name" value="RNGMNOXGNASE"/>
</dbReference>
<comment type="caution">
    <text evidence="3">The sequence shown here is derived from an EMBL/GenBank/DDBJ whole genome shotgun (WGS) entry which is preliminary data.</text>
</comment>